<dbReference type="Gene3D" id="1.20.120.1810">
    <property type="match status" value="1"/>
</dbReference>
<dbReference type="PRINTS" id="PR00046">
    <property type="entry name" value="SIGMA70FCT"/>
</dbReference>
<evidence type="ECO:0000259" key="7">
    <source>
        <dbReference type="Pfam" id="PF04545"/>
    </source>
</evidence>
<feature type="domain" description="RNA polymerase sigma-70 region 3" evidence="5">
    <location>
        <begin position="132"/>
        <end position="196"/>
    </location>
</feature>
<keyword evidence="3" id="KW-0238">DNA-binding</keyword>
<feature type="domain" description="RNA polymerase sigma-70 region 2" evidence="6">
    <location>
        <begin position="52"/>
        <end position="118"/>
    </location>
</feature>
<evidence type="ECO:0000313" key="9">
    <source>
        <dbReference type="Proteomes" id="UP001500957"/>
    </source>
</evidence>
<evidence type="ECO:0000313" key="8">
    <source>
        <dbReference type="EMBL" id="GAA0635304.1"/>
    </source>
</evidence>
<dbReference type="Pfam" id="PF04542">
    <property type="entry name" value="Sigma70_r2"/>
    <property type="match status" value="1"/>
</dbReference>
<dbReference type="Proteomes" id="UP001500957">
    <property type="component" value="Unassembled WGS sequence"/>
</dbReference>
<protein>
    <recommendedName>
        <fullName evidence="10">RNA polymerase sigma-B factor</fullName>
    </recommendedName>
</protein>
<keyword evidence="9" id="KW-1185">Reference proteome</keyword>
<dbReference type="PANTHER" id="PTHR30385:SF4">
    <property type="entry name" value="RNA POLYMERASE SIGMA-E FACTOR"/>
    <property type="match status" value="1"/>
</dbReference>
<dbReference type="PANTHER" id="PTHR30385">
    <property type="entry name" value="SIGMA FACTOR F FLAGELLAR"/>
    <property type="match status" value="1"/>
</dbReference>
<gene>
    <name evidence="8" type="ORF">GCM10009547_44360</name>
</gene>
<dbReference type="SUPFAM" id="SSF88946">
    <property type="entry name" value="Sigma2 domain of RNA polymerase sigma factors"/>
    <property type="match status" value="1"/>
</dbReference>
<dbReference type="CDD" id="cd06171">
    <property type="entry name" value="Sigma70_r4"/>
    <property type="match status" value="1"/>
</dbReference>
<evidence type="ECO:0000256" key="1">
    <source>
        <dbReference type="ARBA" id="ARBA00023015"/>
    </source>
</evidence>
<dbReference type="InterPro" id="IPR007624">
    <property type="entry name" value="RNA_pol_sigma70_r3"/>
</dbReference>
<dbReference type="InterPro" id="IPR000943">
    <property type="entry name" value="RNA_pol_sigma70"/>
</dbReference>
<evidence type="ECO:0000256" key="4">
    <source>
        <dbReference type="ARBA" id="ARBA00023163"/>
    </source>
</evidence>
<reference evidence="9" key="1">
    <citation type="journal article" date="2019" name="Int. J. Syst. Evol. Microbiol.">
        <title>The Global Catalogue of Microorganisms (GCM) 10K type strain sequencing project: providing services to taxonomists for standard genome sequencing and annotation.</title>
        <authorList>
            <consortium name="The Broad Institute Genomics Platform"/>
            <consortium name="The Broad Institute Genome Sequencing Center for Infectious Disease"/>
            <person name="Wu L."/>
            <person name="Ma J."/>
        </authorList>
    </citation>
    <scope>NUCLEOTIDE SEQUENCE [LARGE SCALE GENOMIC DNA]</scope>
    <source>
        <strain evidence="9">JCM 10671</strain>
    </source>
</reference>
<dbReference type="NCBIfam" id="TIGR02980">
    <property type="entry name" value="SigBFG"/>
    <property type="match status" value="1"/>
</dbReference>
<dbReference type="InterPro" id="IPR013325">
    <property type="entry name" value="RNA_pol_sigma_r2"/>
</dbReference>
<evidence type="ECO:0000256" key="2">
    <source>
        <dbReference type="ARBA" id="ARBA00023082"/>
    </source>
</evidence>
<sequence length="271" mass="30268">MNATPTMTSAPAATLTRAAVNADSTDDDLFRALRAATEDAERERIQEFIAVRYAGLVKWLASRYAGRAVETDELEAVGFVGLALAISRFDPDHGSDFAAYAKPTIQGEIRRYFRDKRRWIRLPRRLQETKAVLRDATESLAHELGRAPTVNELAEKLAVSPDLVLEAMTAEDHFSVTSLESPVSGSDEDGQTVADTVAFTDGRFELFEDMEALRPLIEQLSERDKRILHLRFYEEKTQSQIGEELGISQMHVSRLLARTLAQLRQGMLADA</sequence>
<name>A0ABP3SIL0_9ACTN</name>
<dbReference type="InterPro" id="IPR007627">
    <property type="entry name" value="RNA_pol_sigma70_r2"/>
</dbReference>
<evidence type="ECO:0000259" key="5">
    <source>
        <dbReference type="Pfam" id="PF04539"/>
    </source>
</evidence>
<dbReference type="EMBL" id="BAAAHE010000048">
    <property type="protein sequence ID" value="GAA0635304.1"/>
    <property type="molecule type" value="Genomic_DNA"/>
</dbReference>
<dbReference type="SUPFAM" id="SSF88659">
    <property type="entry name" value="Sigma3 and sigma4 domains of RNA polymerase sigma factors"/>
    <property type="match status" value="2"/>
</dbReference>
<dbReference type="Gene3D" id="1.20.140.160">
    <property type="match status" value="1"/>
</dbReference>
<dbReference type="RefSeq" id="WP_344608925.1">
    <property type="nucleotide sequence ID" value="NZ_BAAAHE010000048.1"/>
</dbReference>
<dbReference type="Pfam" id="PF04545">
    <property type="entry name" value="Sigma70_r4"/>
    <property type="match status" value="1"/>
</dbReference>
<evidence type="ECO:0008006" key="10">
    <source>
        <dbReference type="Google" id="ProtNLM"/>
    </source>
</evidence>
<dbReference type="NCBIfam" id="TIGR02937">
    <property type="entry name" value="sigma70-ECF"/>
    <property type="match status" value="1"/>
</dbReference>
<dbReference type="InterPro" id="IPR014284">
    <property type="entry name" value="RNA_pol_sigma-70_dom"/>
</dbReference>
<evidence type="ECO:0000256" key="3">
    <source>
        <dbReference type="ARBA" id="ARBA00023125"/>
    </source>
</evidence>
<dbReference type="Pfam" id="PF04539">
    <property type="entry name" value="Sigma70_r3"/>
    <property type="match status" value="1"/>
</dbReference>
<keyword evidence="2" id="KW-0731">Sigma factor</keyword>
<proteinExistence type="predicted"/>
<keyword evidence="1" id="KW-0805">Transcription regulation</keyword>
<comment type="caution">
    <text evidence="8">The sequence shown here is derived from an EMBL/GenBank/DDBJ whole genome shotgun (WGS) entry which is preliminary data.</text>
</comment>
<dbReference type="InterPro" id="IPR007630">
    <property type="entry name" value="RNA_pol_sigma70_r4"/>
</dbReference>
<dbReference type="InterPro" id="IPR014322">
    <property type="entry name" value="RNA_pol_sigma-B/F/G"/>
</dbReference>
<feature type="domain" description="RNA polymerase sigma-70 region 4" evidence="7">
    <location>
        <begin position="217"/>
        <end position="265"/>
    </location>
</feature>
<keyword evidence="4" id="KW-0804">Transcription</keyword>
<organism evidence="8 9">
    <name type="scientific">Sporichthya brevicatena</name>
    <dbReference type="NCBI Taxonomy" id="171442"/>
    <lineage>
        <taxon>Bacteria</taxon>
        <taxon>Bacillati</taxon>
        <taxon>Actinomycetota</taxon>
        <taxon>Actinomycetes</taxon>
        <taxon>Sporichthyales</taxon>
        <taxon>Sporichthyaceae</taxon>
        <taxon>Sporichthya</taxon>
    </lineage>
</organism>
<dbReference type="InterPro" id="IPR013324">
    <property type="entry name" value="RNA_pol_sigma_r3/r4-like"/>
</dbReference>
<accession>A0ABP3SIL0</accession>
<evidence type="ECO:0000259" key="6">
    <source>
        <dbReference type="Pfam" id="PF04542"/>
    </source>
</evidence>